<evidence type="ECO:0000313" key="2">
    <source>
        <dbReference type="EMBL" id="KAK2945515.1"/>
    </source>
</evidence>
<evidence type="ECO:0000313" key="3">
    <source>
        <dbReference type="Proteomes" id="UP001281761"/>
    </source>
</evidence>
<gene>
    <name evidence="2" type="ORF">BLNAU_19588</name>
</gene>
<proteinExistence type="predicted"/>
<dbReference type="CDD" id="cd04301">
    <property type="entry name" value="NAT_SF"/>
    <property type="match status" value="1"/>
</dbReference>
<feature type="domain" description="N-acetyltransferase" evidence="1">
    <location>
        <begin position="11"/>
        <end position="147"/>
    </location>
</feature>
<dbReference type="PROSITE" id="PS51186">
    <property type="entry name" value="GNAT"/>
    <property type="match status" value="1"/>
</dbReference>
<dbReference type="Gene3D" id="3.40.630.30">
    <property type="match status" value="1"/>
</dbReference>
<keyword evidence="3" id="KW-1185">Reference proteome</keyword>
<sequence length="147" mass="16789">MEGLNIKWTKPGVPTPEQFELRRIVFLEEQGFSHANEFDNLDIISHQCLITDSDNKLVGCSRIYPYSEEGAWVLDRIAVMEEFRGKGFGIYVVRVAMNYAQLLGAKRFVLVNAEVSAIPFYQKLGFKVDGEPFMEEHCPVIKMTRPA</sequence>
<dbReference type="Pfam" id="PF00583">
    <property type="entry name" value="Acetyltransf_1"/>
    <property type="match status" value="1"/>
</dbReference>
<dbReference type="EMBL" id="JARBJD010000258">
    <property type="protein sequence ID" value="KAK2945515.1"/>
    <property type="molecule type" value="Genomic_DNA"/>
</dbReference>
<dbReference type="SUPFAM" id="SSF55729">
    <property type="entry name" value="Acyl-CoA N-acyltransferases (Nat)"/>
    <property type="match status" value="1"/>
</dbReference>
<comment type="caution">
    <text evidence="2">The sequence shown here is derived from an EMBL/GenBank/DDBJ whole genome shotgun (WGS) entry which is preliminary data.</text>
</comment>
<evidence type="ECO:0000259" key="1">
    <source>
        <dbReference type="PROSITE" id="PS51186"/>
    </source>
</evidence>
<accession>A0ABQ9X174</accession>
<reference evidence="2 3" key="1">
    <citation type="journal article" date="2022" name="bioRxiv">
        <title>Genomics of Preaxostyla Flagellates Illuminates Evolutionary Transitions and the Path Towards Mitochondrial Loss.</title>
        <authorList>
            <person name="Novak L.V.F."/>
            <person name="Treitli S.C."/>
            <person name="Pyrih J."/>
            <person name="Halakuc P."/>
            <person name="Pipaliya S.V."/>
            <person name="Vacek V."/>
            <person name="Brzon O."/>
            <person name="Soukal P."/>
            <person name="Eme L."/>
            <person name="Dacks J.B."/>
            <person name="Karnkowska A."/>
            <person name="Elias M."/>
            <person name="Hampl V."/>
        </authorList>
    </citation>
    <scope>NUCLEOTIDE SEQUENCE [LARGE SCALE GENOMIC DNA]</scope>
    <source>
        <strain evidence="2">NAU3</strain>
        <tissue evidence="2">Gut</tissue>
    </source>
</reference>
<name>A0ABQ9X174_9EUKA</name>
<dbReference type="Proteomes" id="UP001281761">
    <property type="component" value="Unassembled WGS sequence"/>
</dbReference>
<organism evidence="2 3">
    <name type="scientific">Blattamonas nauphoetae</name>
    <dbReference type="NCBI Taxonomy" id="2049346"/>
    <lineage>
        <taxon>Eukaryota</taxon>
        <taxon>Metamonada</taxon>
        <taxon>Preaxostyla</taxon>
        <taxon>Oxymonadida</taxon>
        <taxon>Blattamonas</taxon>
    </lineage>
</organism>
<dbReference type="InterPro" id="IPR000182">
    <property type="entry name" value="GNAT_dom"/>
</dbReference>
<protein>
    <submittedName>
        <fullName evidence="2">GNAT family N-acetyltransferase</fullName>
    </submittedName>
</protein>
<dbReference type="InterPro" id="IPR016181">
    <property type="entry name" value="Acyl_CoA_acyltransferase"/>
</dbReference>